<protein>
    <submittedName>
        <fullName evidence="1">Non-haem bromoperoxidase BPO-A1</fullName>
        <ecNumber evidence="1">1.11.1.-</ecNumber>
    </submittedName>
</protein>
<evidence type="ECO:0000313" key="1">
    <source>
        <dbReference type="EMBL" id="SQA96978.1"/>
    </source>
</evidence>
<evidence type="ECO:0000313" key="2">
    <source>
        <dbReference type="Proteomes" id="UP000251197"/>
    </source>
</evidence>
<dbReference type="InterPro" id="IPR050471">
    <property type="entry name" value="AB_hydrolase"/>
</dbReference>
<keyword evidence="1" id="KW-0560">Oxidoreductase</keyword>
<sequence>MTEQYYTALLITSLARASSMPGMLRQIAAMAATGDLRSEIKRIAAPTLAIHGTHDPLFPVEAGQDISNTIHGARLELIEGMGHEIPPALEAEVTELLLAHFNNR</sequence>
<organism evidence="1 2">
    <name type="scientific">Cedecea neteri</name>
    <dbReference type="NCBI Taxonomy" id="158822"/>
    <lineage>
        <taxon>Bacteria</taxon>
        <taxon>Pseudomonadati</taxon>
        <taxon>Pseudomonadota</taxon>
        <taxon>Gammaproteobacteria</taxon>
        <taxon>Enterobacterales</taxon>
        <taxon>Enterobacteriaceae</taxon>
        <taxon>Cedecea</taxon>
    </lineage>
</organism>
<dbReference type="EC" id="1.11.1.-" evidence="1"/>
<dbReference type="STRING" id="158822.LH23_10575"/>
<dbReference type="SUPFAM" id="SSF53474">
    <property type="entry name" value="alpha/beta-Hydrolases"/>
    <property type="match status" value="1"/>
</dbReference>
<dbReference type="Proteomes" id="UP000251197">
    <property type="component" value="Unassembled WGS sequence"/>
</dbReference>
<reference evidence="1 2" key="1">
    <citation type="submission" date="2018-06" db="EMBL/GenBank/DDBJ databases">
        <authorList>
            <consortium name="Pathogen Informatics"/>
            <person name="Doyle S."/>
        </authorList>
    </citation>
    <scope>NUCLEOTIDE SEQUENCE [LARGE SCALE GENOMIC DNA]</scope>
    <source>
        <strain evidence="1 2">NCTC12120</strain>
    </source>
</reference>
<dbReference type="Gene3D" id="3.40.50.1820">
    <property type="entry name" value="alpha/beta hydrolase"/>
    <property type="match status" value="1"/>
</dbReference>
<dbReference type="EMBL" id="UAVU01000003">
    <property type="protein sequence ID" value="SQA96978.1"/>
    <property type="molecule type" value="Genomic_DNA"/>
</dbReference>
<dbReference type="InterPro" id="IPR029058">
    <property type="entry name" value="AB_hydrolase_fold"/>
</dbReference>
<dbReference type="PANTHER" id="PTHR43433">
    <property type="entry name" value="HYDROLASE, ALPHA/BETA FOLD FAMILY PROTEIN"/>
    <property type="match status" value="1"/>
</dbReference>
<name>A0A2X2SY17_9ENTR</name>
<gene>
    <name evidence="1" type="ORF">NCTC12120_00751</name>
</gene>
<dbReference type="GO" id="GO:0004601">
    <property type="term" value="F:peroxidase activity"/>
    <property type="evidence" value="ECO:0007669"/>
    <property type="project" value="UniProtKB-KW"/>
</dbReference>
<accession>A0A2X2SY17</accession>
<dbReference type="AlphaFoldDB" id="A0A2X2SY17"/>
<keyword evidence="1" id="KW-0575">Peroxidase</keyword>
<proteinExistence type="predicted"/>
<dbReference type="PANTHER" id="PTHR43433:SF5">
    <property type="entry name" value="AB HYDROLASE-1 DOMAIN-CONTAINING PROTEIN"/>
    <property type="match status" value="1"/>
</dbReference>